<keyword evidence="3" id="KW-0378">Hydrolase</keyword>
<dbReference type="InterPro" id="IPR005135">
    <property type="entry name" value="Endo/exonuclease/phosphatase"/>
</dbReference>
<dbReference type="EMBL" id="VSWD01000009">
    <property type="protein sequence ID" value="KAK3093994.1"/>
    <property type="molecule type" value="Genomic_DNA"/>
</dbReference>
<name>A0AA88XXU1_PINIB</name>
<gene>
    <name evidence="5" type="ORF">FSP39_022659</name>
</gene>
<dbReference type="SUPFAM" id="SSF56219">
    <property type="entry name" value="DNase I-like"/>
    <property type="match status" value="1"/>
</dbReference>
<dbReference type="GO" id="GO:0003677">
    <property type="term" value="F:DNA binding"/>
    <property type="evidence" value="ECO:0007669"/>
    <property type="project" value="TreeGrafter"/>
</dbReference>
<dbReference type="GO" id="GO:0005634">
    <property type="term" value="C:nucleus"/>
    <property type="evidence" value="ECO:0007669"/>
    <property type="project" value="TreeGrafter"/>
</dbReference>
<evidence type="ECO:0000256" key="3">
    <source>
        <dbReference type="ARBA" id="ARBA00022801"/>
    </source>
</evidence>
<dbReference type="Pfam" id="PF03372">
    <property type="entry name" value="Exo_endo_phos"/>
    <property type="match status" value="1"/>
</dbReference>
<dbReference type="GO" id="GO:0004530">
    <property type="term" value="F:deoxyribonuclease I activity"/>
    <property type="evidence" value="ECO:0007669"/>
    <property type="project" value="TreeGrafter"/>
</dbReference>
<feature type="domain" description="Endonuclease/exonuclease/phosphatase" evidence="4">
    <location>
        <begin position="13"/>
        <end position="176"/>
    </location>
</feature>
<dbReference type="InterPro" id="IPR036691">
    <property type="entry name" value="Endo/exonu/phosph_ase_sf"/>
</dbReference>
<accession>A0AA88XXU1</accession>
<evidence type="ECO:0000256" key="1">
    <source>
        <dbReference type="ARBA" id="ARBA00007359"/>
    </source>
</evidence>
<dbReference type="Proteomes" id="UP001186944">
    <property type="component" value="Unassembled WGS sequence"/>
</dbReference>
<evidence type="ECO:0000259" key="4">
    <source>
        <dbReference type="Pfam" id="PF03372"/>
    </source>
</evidence>
<dbReference type="Gene3D" id="3.60.10.10">
    <property type="entry name" value="Endonuclease/exonuclease/phosphatase"/>
    <property type="match status" value="1"/>
</dbReference>
<dbReference type="SMART" id="SM00476">
    <property type="entry name" value="DNaseIc"/>
    <property type="match status" value="1"/>
</dbReference>
<dbReference type="AlphaFoldDB" id="A0AA88XXU1"/>
<evidence type="ECO:0000313" key="6">
    <source>
        <dbReference type="Proteomes" id="UP001186944"/>
    </source>
</evidence>
<evidence type="ECO:0000313" key="5">
    <source>
        <dbReference type="EMBL" id="KAK3093994.1"/>
    </source>
</evidence>
<dbReference type="PRINTS" id="PR00130">
    <property type="entry name" value="DNASEI"/>
</dbReference>
<dbReference type="GO" id="GO:0006308">
    <property type="term" value="P:DNA catabolic process"/>
    <property type="evidence" value="ECO:0007669"/>
    <property type="project" value="InterPro"/>
</dbReference>
<sequence>MLFHIVDGLRIGAFNIQEFGKKKVGNETIMKYLAQIAERYDILSVEEIRDSSGKYHPLEKLSNLVKQTSGKQYSTIVSEPLGKDKEQLGFIYRSEISVVKKAVFDYGKPRYFTRDPFLVQFSKLGTQTKEMVLGSVHTKPDKSVTPKEIANLKFVFQFAEKYFNSQNIILMGDLNAGRNYVKDWSEIPIKNDPHVHWLINDHVDTTVGESGQAYDSETAIVHRLFATRNEIVKKDGTYIKTLYQSEKFNSFTISGNGEFMASNLYTCCVKKFDMEGKTKDFLTVAPYRPCSLWTTEEGHTLVAAIHGNNTGSGLVLDLHERGEMICQTQIIRDQFGRGPMRITQNVNGDFCVITTRNDASPDALKIFDRDWNFKGAFFGVNDQFRPLGLCCDKYGNILLANTDYDEVIMLDPTGGFRQLLMTSEDGVNAPRCLVRSPSGEIWMGCENGDIYVFDY</sequence>
<reference evidence="5" key="1">
    <citation type="submission" date="2019-08" db="EMBL/GenBank/DDBJ databases">
        <title>The improved chromosome-level genome for the pearl oyster Pinctada fucata martensii using PacBio sequencing and Hi-C.</title>
        <authorList>
            <person name="Zheng Z."/>
        </authorList>
    </citation>
    <scope>NUCLEOTIDE SEQUENCE</scope>
    <source>
        <strain evidence="5">ZZ-2019</strain>
        <tissue evidence="5">Adductor muscle</tissue>
    </source>
</reference>
<organism evidence="5 6">
    <name type="scientific">Pinctada imbricata</name>
    <name type="common">Atlantic pearl-oyster</name>
    <name type="synonym">Pinctada martensii</name>
    <dbReference type="NCBI Taxonomy" id="66713"/>
    <lineage>
        <taxon>Eukaryota</taxon>
        <taxon>Metazoa</taxon>
        <taxon>Spiralia</taxon>
        <taxon>Lophotrochozoa</taxon>
        <taxon>Mollusca</taxon>
        <taxon>Bivalvia</taxon>
        <taxon>Autobranchia</taxon>
        <taxon>Pteriomorphia</taxon>
        <taxon>Pterioida</taxon>
        <taxon>Pterioidea</taxon>
        <taxon>Pteriidae</taxon>
        <taxon>Pinctada</taxon>
    </lineage>
</organism>
<protein>
    <recommendedName>
        <fullName evidence="4">Endonuclease/exonuclease/phosphatase domain-containing protein</fullName>
    </recommendedName>
</protein>
<proteinExistence type="inferred from homology"/>
<keyword evidence="6" id="KW-1185">Reference proteome</keyword>
<dbReference type="PANTHER" id="PTHR11371">
    <property type="entry name" value="DEOXYRIBONUCLEASE"/>
    <property type="match status" value="1"/>
</dbReference>
<comment type="caution">
    <text evidence="5">The sequence shown here is derived from an EMBL/GenBank/DDBJ whole genome shotgun (WGS) entry which is preliminary data.</text>
</comment>
<comment type="similarity">
    <text evidence="1">Belongs to the DNase I family.</text>
</comment>
<keyword evidence="2" id="KW-0540">Nuclease</keyword>
<dbReference type="InterPro" id="IPR011042">
    <property type="entry name" value="6-blade_b-propeller_TolB-like"/>
</dbReference>
<dbReference type="PANTHER" id="PTHR11371:SF31">
    <property type="entry name" value="EXTRACELLULAR NUCLEASE"/>
    <property type="match status" value="1"/>
</dbReference>
<dbReference type="SUPFAM" id="SSF101898">
    <property type="entry name" value="NHL repeat"/>
    <property type="match status" value="1"/>
</dbReference>
<dbReference type="Gene3D" id="2.120.10.30">
    <property type="entry name" value="TolB, C-terminal domain"/>
    <property type="match status" value="1"/>
</dbReference>
<dbReference type="InterPro" id="IPR016202">
    <property type="entry name" value="DNase_I"/>
</dbReference>
<evidence type="ECO:0000256" key="2">
    <source>
        <dbReference type="ARBA" id="ARBA00022722"/>
    </source>
</evidence>